<dbReference type="Pfam" id="PF00324">
    <property type="entry name" value="AA_permease"/>
    <property type="match status" value="1"/>
</dbReference>
<accession>A0A484X1K9</accession>
<name>A0A484X1K9_ECOLX</name>
<evidence type="ECO:0000313" key="8">
    <source>
        <dbReference type="Proteomes" id="UP000372890"/>
    </source>
</evidence>
<evidence type="ECO:0000256" key="3">
    <source>
        <dbReference type="ARBA" id="ARBA00022989"/>
    </source>
</evidence>
<proteinExistence type="predicted"/>
<dbReference type="InterPro" id="IPR050367">
    <property type="entry name" value="APC_superfamily"/>
</dbReference>
<feature type="domain" description="Amino acid permease/ SLC12A" evidence="6">
    <location>
        <begin position="28"/>
        <end position="89"/>
    </location>
</feature>
<sequence>MVVYGVFEGEGAVRWRALVRSGLAMRMFIPMITGATILCFSFTGFDGISNLSEETKDAERVIPRAIFLTALIGGMIFIFATYFLQLYFPDISRFKDPMRHSLKSCCTLR</sequence>
<dbReference type="GO" id="GO:0005886">
    <property type="term" value="C:plasma membrane"/>
    <property type="evidence" value="ECO:0007669"/>
    <property type="project" value="UniProtKB-SubCell"/>
</dbReference>
<protein>
    <submittedName>
        <fullName evidence="7">Putative amino acid permease</fullName>
    </submittedName>
</protein>
<evidence type="ECO:0000259" key="6">
    <source>
        <dbReference type="Pfam" id="PF00324"/>
    </source>
</evidence>
<dbReference type="AlphaFoldDB" id="A0A484X1K9"/>
<evidence type="ECO:0000313" key="7">
    <source>
        <dbReference type="EMBL" id="VFS17928.1"/>
    </source>
</evidence>
<keyword evidence="3 5" id="KW-1133">Transmembrane helix</keyword>
<feature type="transmembrane region" description="Helical" evidence="5">
    <location>
        <begin position="23"/>
        <end position="45"/>
    </location>
</feature>
<organism evidence="7 8">
    <name type="scientific">Escherichia coli</name>
    <dbReference type="NCBI Taxonomy" id="562"/>
    <lineage>
        <taxon>Bacteria</taxon>
        <taxon>Pseudomonadati</taxon>
        <taxon>Pseudomonadota</taxon>
        <taxon>Gammaproteobacteria</taxon>
        <taxon>Enterobacterales</taxon>
        <taxon>Enterobacteriaceae</taxon>
        <taxon>Escherichia</taxon>
    </lineage>
</organism>
<dbReference type="Proteomes" id="UP000372890">
    <property type="component" value="Unassembled WGS sequence"/>
</dbReference>
<dbReference type="Gene3D" id="1.20.1740.10">
    <property type="entry name" value="Amino acid/polyamine transporter I"/>
    <property type="match status" value="1"/>
</dbReference>
<evidence type="ECO:0000256" key="2">
    <source>
        <dbReference type="ARBA" id="ARBA00022692"/>
    </source>
</evidence>
<dbReference type="EMBL" id="CAADIS010000004">
    <property type="protein sequence ID" value="VFS17928.1"/>
    <property type="molecule type" value="Genomic_DNA"/>
</dbReference>
<evidence type="ECO:0000256" key="1">
    <source>
        <dbReference type="ARBA" id="ARBA00004651"/>
    </source>
</evidence>
<dbReference type="InterPro" id="IPR004841">
    <property type="entry name" value="AA-permease/SLC12A_dom"/>
</dbReference>
<evidence type="ECO:0000256" key="4">
    <source>
        <dbReference type="ARBA" id="ARBA00023136"/>
    </source>
</evidence>
<feature type="transmembrane region" description="Helical" evidence="5">
    <location>
        <begin position="65"/>
        <end position="88"/>
    </location>
</feature>
<dbReference type="PANTHER" id="PTHR42770:SF1">
    <property type="entry name" value="LOW-AFFINITY PUTRESCINE IMPORTER PLAP"/>
    <property type="match status" value="1"/>
</dbReference>
<dbReference type="GO" id="GO:0055085">
    <property type="term" value="P:transmembrane transport"/>
    <property type="evidence" value="ECO:0007669"/>
    <property type="project" value="InterPro"/>
</dbReference>
<dbReference type="PANTHER" id="PTHR42770">
    <property type="entry name" value="AMINO ACID TRANSPORTER-RELATED"/>
    <property type="match status" value="1"/>
</dbReference>
<comment type="subcellular location">
    <subcellularLocation>
        <location evidence="1">Cell membrane</location>
        <topology evidence="1">Multi-pass membrane protein</topology>
    </subcellularLocation>
</comment>
<reference evidence="7 8" key="1">
    <citation type="submission" date="2019-03" db="EMBL/GenBank/DDBJ databases">
        <authorList>
            <consortium name="Pathogen Informatics"/>
        </authorList>
    </citation>
    <scope>NUCLEOTIDE SEQUENCE [LARGE SCALE GENOMIC DNA]</scope>
    <source>
        <strain evidence="7 8">NCTC9001</strain>
    </source>
</reference>
<keyword evidence="2 5" id="KW-0812">Transmembrane</keyword>
<gene>
    <name evidence="7" type="primary">plaP_2</name>
    <name evidence="7" type="ORF">NCTC9001_02393</name>
</gene>
<evidence type="ECO:0000256" key="5">
    <source>
        <dbReference type="SAM" id="Phobius"/>
    </source>
</evidence>
<keyword evidence="4 5" id="KW-0472">Membrane</keyword>